<evidence type="ECO:0000313" key="7">
    <source>
        <dbReference type="Proteomes" id="UP000595332"/>
    </source>
</evidence>
<sequence>MELKWLEDYLALAEYSSFSKGADARFVTQPAFGRRIRALENWLGVELVDRQQYPTALTPMGIEFVEQAQQWVEQFYNTRAQMRERLTSTKRVVFVAQHSLTVSFIPYWVKSLQPLINDTCVRINAYNLHDCLDTLLSDQGDFLLSYHSPEIFPQLERDDVVSLQVGTDELIPVSAIDENGTPLHTPHLHEPLKLLNYPDESFFGRLLQRDYFSRKKNKIKFQIQCENALVDGLKALTLAGNGMAWLPASAIKQELKRGLLVRINEQLPAPELKIMLYRKKDPRLKEVELIWDYLKDLKN</sequence>
<dbReference type="GO" id="GO:0003700">
    <property type="term" value="F:DNA-binding transcription factor activity"/>
    <property type="evidence" value="ECO:0007669"/>
    <property type="project" value="InterPro"/>
</dbReference>
<evidence type="ECO:0000259" key="5">
    <source>
        <dbReference type="PROSITE" id="PS50931"/>
    </source>
</evidence>
<dbReference type="Pfam" id="PF00126">
    <property type="entry name" value="HTH_1"/>
    <property type="match status" value="1"/>
</dbReference>
<accession>A0A7R6SU98</accession>
<dbReference type="Pfam" id="PF03466">
    <property type="entry name" value="LysR_substrate"/>
    <property type="match status" value="1"/>
</dbReference>
<dbReference type="RefSeq" id="WP_201348831.1">
    <property type="nucleotide sequence ID" value="NZ_AP014546.1"/>
</dbReference>
<keyword evidence="2" id="KW-0805">Transcription regulation</keyword>
<dbReference type="Gene3D" id="3.40.190.290">
    <property type="match status" value="1"/>
</dbReference>
<organism evidence="6 7">
    <name type="scientific">Neptunomonas japonica JAMM 1380</name>
    <dbReference type="NCBI Taxonomy" id="1441457"/>
    <lineage>
        <taxon>Bacteria</taxon>
        <taxon>Pseudomonadati</taxon>
        <taxon>Pseudomonadota</taxon>
        <taxon>Gammaproteobacteria</taxon>
        <taxon>Oceanospirillales</taxon>
        <taxon>Oceanospirillaceae</taxon>
        <taxon>Neptunomonas</taxon>
    </lineage>
</organism>
<evidence type="ECO:0000256" key="3">
    <source>
        <dbReference type="ARBA" id="ARBA00023125"/>
    </source>
</evidence>
<dbReference type="GO" id="GO:0000976">
    <property type="term" value="F:transcription cis-regulatory region binding"/>
    <property type="evidence" value="ECO:0007669"/>
    <property type="project" value="TreeGrafter"/>
</dbReference>
<dbReference type="PANTHER" id="PTHR30126:SF2">
    <property type="entry name" value="HTH-TYPE TRANSCRIPTIONAL REGULATOR YJIE"/>
    <property type="match status" value="1"/>
</dbReference>
<keyword evidence="7" id="KW-1185">Reference proteome</keyword>
<dbReference type="KEGG" id="njp:NEJAP_0137"/>
<evidence type="ECO:0000256" key="2">
    <source>
        <dbReference type="ARBA" id="ARBA00023015"/>
    </source>
</evidence>
<name>A0A7R6SU98_9GAMM</name>
<protein>
    <submittedName>
        <fullName evidence="6">LysR family transcriptional regulator</fullName>
    </submittedName>
</protein>
<dbReference type="SUPFAM" id="SSF46785">
    <property type="entry name" value="Winged helix' DNA-binding domain"/>
    <property type="match status" value="1"/>
</dbReference>
<evidence type="ECO:0000256" key="1">
    <source>
        <dbReference type="ARBA" id="ARBA00009437"/>
    </source>
</evidence>
<dbReference type="Proteomes" id="UP000595332">
    <property type="component" value="Chromosome"/>
</dbReference>
<comment type="similarity">
    <text evidence="1">Belongs to the LysR transcriptional regulatory family.</text>
</comment>
<proteinExistence type="inferred from homology"/>
<dbReference type="EMBL" id="AP014546">
    <property type="protein sequence ID" value="BBB28096.1"/>
    <property type="molecule type" value="Genomic_DNA"/>
</dbReference>
<dbReference type="InterPro" id="IPR005119">
    <property type="entry name" value="LysR_subst-bd"/>
</dbReference>
<dbReference type="AlphaFoldDB" id="A0A7R6SU98"/>
<reference evidence="6 7" key="1">
    <citation type="journal article" date="2008" name="Int. J. Syst. Evol. Microbiol.">
        <title>Neptunomonas japonica sp. nov., an Osedax japonicus symbiont-like bacterium isolated from sediment adjacent to sperm whale carcasses off Kagoshima, Japan.</title>
        <authorList>
            <person name="Miyazaki M."/>
            <person name="Nogi Y."/>
            <person name="Fujiwara Y."/>
            <person name="Kawato M."/>
            <person name="Kubokawa K."/>
            <person name="Horikoshi K."/>
        </authorList>
    </citation>
    <scope>NUCLEOTIDE SEQUENCE [LARGE SCALE GENOMIC DNA]</scope>
    <source>
        <strain evidence="6 7">JAMM 1380</strain>
    </source>
</reference>
<dbReference type="InterPro" id="IPR036390">
    <property type="entry name" value="WH_DNA-bd_sf"/>
</dbReference>
<dbReference type="Gene3D" id="1.10.10.10">
    <property type="entry name" value="Winged helix-like DNA-binding domain superfamily/Winged helix DNA-binding domain"/>
    <property type="match status" value="1"/>
</dbReference>
<dbReference type="InterPro" id="IPR036388">
    <property type="entry name" value="WH-like_DNA-bd_sf"/>
</dbReference>
<gene>
    <name evidence="6" type="ORF">NEJAP_0137</name>
</gene>
<dbReference type="InterPro" id="IPR000847">
    <property type="entry name" value="LysR_HTH_N"/>
</dbReference>
<feature type="domain" description="HTH lysR-type" evidence="5">
    <location>
        <begin position="1"/>
        <end position="58"/>
    </location>
</feature>
<dbReference type="PANTHER" id="PTHR30126">
    <property type="entry name" value="HTH-TYPE TRANSCRIPTIONAL REGULATOR"/>
    <property type="match status" value="1"/>
</dbReference>
<evidence type="ECO:0000256" key="4">
    <source>
        <dbReference type="ARBA" id="ARBA00023163"/>
    </source>
</evidence>
<keyword evidence="4" id="KW-0804">Transcription</keyword>
<dbReference type="PROSITE" id="PS50931">
    <property type="entry name" value="HTH_LYSR"/>
    <property type="match status" value="1"/>
</dbReference>
<dbReference type="SUPFAM" id="SSF53850">
    <property type="entry name" value="Periplasmic binding protein-like II"/>
    <property type="match status" value="1"/>
</dbReference>
<evidence type="ECO:0000313" key="6">
    <source>
        <dbReference type="EMBL" id="BBB28096.1"/>
    </source>
</evidence>
<keyword evidence="3" id="KW-0238">DNA-binding</keyword>